<name>A0A4Z2GB24_9TELE</name>
<sequence>MSQIQDRLSSAARHHPCTVEKGLTEVQNRLRALHLTEMHLLLQQPLEAPPAHSLKESVNQG</sequence>
<protein>
    <submittedName>
        <fullName evidence="1">Uncharacterized protein</fullName>
    </submittedName>
</protein>
<gene>
    <name evidence="1" type="ORF">EYF80_039346</name>
</gene>
<dbReference type="EMBL" id="SRLO01000617">
    <property type="protein sequence ID" value="TNN50420.1"/>
    <property type="molecule type" value="Genomic_DNA"/>
</dbReference>
<dbReference type="Proteomes" id="UP000314294">
    <property type="component" value="Unassembled WGS sequence"/>
</dbReference>
<accession>A0A4Z2GB24</accession>
<reference evidence="1 2" key="1">
    <citation type="submission" date="2019-03" db="EMBL/GenBank/DDBJ databases">
        <title>First draft genome of Liparis tanakae, snailfish: a comprehensive survey of snailfish specific genes.</title>
        <authorList>
            <person name="Kim W."/>
            <person name="Song I."/>
            <person name="Jeong J.-H."/>
            <person name="Kim D."/>
            <person name="Kim S."/>
            <person name="Ryu S."/>
            <person name="Song J.Y."/>
            <person name="Lee S.K."/>
        </authorList>
    </citation>
    <scope>NUCLEOTIDE SEQUENCE [LARGE SCALE GENOMIC DNA]</scope>
    <source>
        <tissue evidence="1">Muscle</tissue>
    </source>
</reference>
<keyword evidence="2" id="KW-1185">Reference proteome</keyword>
<dbReference type="AlphaFoldDB" id="A0A4Z2GB24"/>
<proteinExistence type="predicted"/>
<evidence type="ECO:0000313" key="2">
    <source>
        <dbReference type="Proteomes" id="UP000314294"/>
    </source>
</evidence>
<comment type="caution">
    <text evidence="1">The sequence shown here is derived from an EMBL/GenBank/DDBJ whole genome shotgun (WGS) entry which is preliminary data.</text>
</comment>
<organism evidence="1 2">
    <name type="scientific">Liparis tanakae</name>
    <name type="common">Tanaka's snailfish</name>
    <dbReference type="NCBI Taxonomy" id="230148"/>
    <lineage>
        <taxon>Eukaryota</taxon>
        <taxon>Metazoa</taxon>
        <taxon>Chordata</taxon>
        <taxon>Craniata</taxon>
        <taxon>Vertebrata</taxon>
        <taxon>Euteleostomi</taxon>
        <taxon>Actinopterygii</taxon>
        <taxon>Neopterygii</taxon>
        <taxon>Teleostei</taxon>
        <taxon>Neoteleostei</taxon>
        <taxon>Acanthomorphata</taxon>
        <taxon>Eupercaria</taxon>
        <taxon>Perciformes</taxon>
        <taxon>Cottioidei</taxon>
        <taxon>Cottales</taxon>
        <taxon>Liparidae</taxon>
        <taxon>Liparis</taxon>
    </lineage>
</organism>
<evidence type="ECO:0000313" key="1">
    <source>
        <dbReference type="EMBL" id="TNN50420.1"/>
    </source>
</evidence>